<dbReference type="FunCoup" id="A5DWC5">
    <property type="interactions" value="130"/>
</dbReference>
<dbReference type="VEuPathDB" id="FungiDB:LELG_01661"/>
<dbReference type="Proteomes" id="UP000001996">
    <property type="component" value="Unassembled WGS sequence"/>
</dbReference>
<keyword evidence="5 8" id="KW-1133">Transmembrane helix</keyword>
<comment type="subcellular location">
    <subcellularLocation>
        <location evidence="1">Endoplasmic reticulum membrane</location>
        <topology evidence="1">Multi-pass membrane protein</topology>
    </subcellularLocation>
</comment>
<dbReference type="AlphaFoldDB" id="A5DWC5"/>
<dbReference type="HOGENOM" id="CLU_094308_2_1_1"/>
<dbReference type="GO" id="GO:0005773">
    <property type="term" value="C:vacuole"/>
    <property type="evidence" value="ECO:0007669"/>
    <property type="project" value="GOC"/>
</dbReference>
<evidence type="ECO:0000256" key="1">
    <source>
        <dbReference type="ARBA" id="ARBA00004477"/>
    </source>
</evidence>
<feature type="transmembrane region" description="Helical" evidence="8">
    <location>
        <begin position="44"/>
        <end position="61"/>
    </location>
</feature>
<keyword evidence="4" id="KW-0256">Endoplasmic reticulum</keyword>
<comment type="similarity">
    <text evidence="2">Belongs to the TMEM208 family.</text>
</comment>
<sequence>MSSASLKKLAARNKAILDQLLYISILINLFTLIILFYFKRPQKYIYYILFSIPAIILQYVLENNGRPKLDPKGQLIRSGDDILQRGSLFQYCFDIIYLTWFFDVLMIIFGSNKVWLGYAVIPGFAIYKISGFILPFFKKSGNASVDADAKQKVEDENLRNGRREDGSGLSKRQQKLKARQEKGPATKYR</sequence>
<gene>
    <name evidence="9" type="ORF">LELG_01661</name>
</gene>
<feature type="compositionally biased region" description="Basic and acidic residues" evidence="7">
    <location>
        <begin position="178"/>
        <end position="189"/>
    </location>
</feature>
<dbReference type="PANTHER" id="PTHR13505:SF7">
    <property type="entry name" value="TRANSMEMBRANE PROTEIN 208"/>
    <property type="match status" value="1"/>
</dbReference>
<evidence type="ECO:0000256" key="3">
    <source>
        <dbReference type="ARBA" id="ARBA00022692"/>
    </source>
</evidence>
<dbReference type="eggNOG" id="KOG3269">
    <property type="taxonomic scope" value="Eukaryota"/>
</dbReference>
<evidence type="ECO:0000313" key="9">
    <source>
        <dbReference type="EMBL" id="EDK43483.1"/>
    </source>
</evidence>
<evidence type="ECO:0000256" key="6">
    <source>
        <dbReference type="ARBA" id="ARBA00023136"/>
    </source>
</evidence>
<dbReference type="Pfam" id="PF05620">
    <property type="entry name" value="TMEM208_SND2"/>
    <property type="match status" value="1"/>
</dbReference>
<evidence type="ECO:0000256" key="2">
    <source>
        <dbReference type="ARBA" id="ARBA00009950"/>
    </source>
</evidence>
<dbReference type="InterPro" id="IPR008506">
    <property type="entry name" value="SND2/TMEM208"/>
</dbReference>
<dbReference type="KEGG" id="lel:PVL30_001634"/>
<evidence type="ECO:0000256" key="4">
    <source>
        <dbReference type="ARBA" id="ARBA00022824"/>
    </source>
</evidence>
<evidence type="ECO:0000256" key="5">
    <source>
        <dbReference type="ARBA" id="ARBA00022989"/>
    </source>
</evidence>
<feature type="transmembrane region" description="Helical" evidence="8">
    <location>
        <begin position="88"/>
        <end position="109"/>
    </location>
</feature>
<dbReference type="OMA" id="GRPKYDA"/>
<evidence type="ECO:0000256" key="7">
    <source>
        <dbReference type="SAM" id="MobiDB-lite"/>
    </source>
</evidence>
<feature type="transmembrane region" description="Helical" evidence="8">
    <location>
        <begin position="20"/>
        <end position="38"/>
    </location>
</feature>
<dbReference type="STRING" id="379508.A5DWC5"/>
<reference evidence="9 10" key="1">
    <citation type="journal article" date="2009" name="Nature">
        <title>Evolution of pathogenicity and sexual reproduction in eight Candida genomes.</title>
        <authorList>
            <person name="Butler G."/>
            <person name="Rasmussen M.D."/>
            <person name="Lin M.F."/>
            <person name="Santos M.A."/>
            <person name="Sakthikumar S."/>
            <person name="Munro C.A."/>
            <person name="Rheinbay E."/>
            <person name="Grabherr M."/>
            <person name="Forche A."/>
            <person name="Reedy J.L."/>
            <person name="Agrafioti I."/>
            <person name="Arnaud M.B."/>
            <person name="Bates S."/>
            <person name="Brown A.J."/>
            <person name="Brunke S."/>
            <person name="Costanzo M.C."/>
            <person name="Fitzpatrick D.A."/>
            <person name="de Groot P.W."/>
            <person name="Harris D."/>
            <person name="Hoyer L.L."/>
            <person name="Hube B."/>
            <person name="Klis F.M."/>
            <person name="Kodira C."/>
            <person name="Lennard N."/>
            <person name="Logue M.E."/>
            <person name="Martin R."/>
            <person name="Neiman A.M."/>
            <person name="Nikolaou E."/>
            <person name="Quail M.A."/>
            <person name="Quinn J."/>
            <person name="Santos M.C."/>
            <person name="Schmitzberger F.F."/>
            <person name="Sherlock G."/>
            <person name="Shah P."/>
            <person name="Silverstein K.A."/>
            <person name="Skrzypek M.S."/>
            <person name="Soll D."/>
            <person name="Staggs R."/>
            <person name="Stansfield I."/>
            <person name="Stumpf M.P."/>
            <person name="Sudbery P.E."/>
            <person name="Srikantha T."/>
            <person name="Zeng Q."/>
            <person name="Berman J."/>
            <person name="Berriman M."/>
            <person name="Heitman J."/>
            <person name="Gow N.A."/>
            <person name="Lorenz M.C."/>
            <person name="Birren B.W."/>
            <person name="Kellis M."/>
            <person name="Cuomo C.A."/>
        </authorList>
    </citation>
    <scope>NUCLEOTIDE SEQUENCE [LARGE SCALE GENOMIC DNA]</scope>
    <source>
        <strain evidence="10">ATCC 11503 / BCRC 21390 / CBS 2605 / JCM 1781 / NBRC 1676 / NRRL YB-4239</strain>
    </source>
</reference>
<name>A5DWC5_LODEL</name>
<evidence type="ECO:0000313" key="10">
    <source>
        <dbReference type="Proteomes" id="UP000001996"/>
    </source>
</evidence>
<dbReference type="GO" id="GO:0005789">
    <property type="term" value="C:endoplasmic reticulum membrane"/>
    <property type="evidence" value="ECO:0007669"/>
    <property type="project" value="UniProtKB-SubCell"/>
</dbReference>
<keyword evidence="3 8" id="KW-0812">Transmembrane</keyword>
<dbReference type="GeneID" id="5234351"/>
<keyword evidence="6 8" id="KW-0472">Membrane</keyword>
<organism evidence="9 10">
    <name type="scientific">Lodderomyces elongisporus (strain ATCC 11503 / CBS 2605 / JCM 1781 / NBRC 1676 / NRRL YB-4239)</name>
    <name type="common">Yeast</name>
    <name type="synonym">Saccharomyces elongisporus</name>
    <dbReference type="NCBI Taxonomy" id="379508"/>
    <lineage>
        <taxon>Eukaryota</taxon>
        <taxon>Fungi</taxon>
        <taxon>Dikarya</taxon>
        <taxon>Ascomycota</taxon>
        <taxon>Saccharomycotina</taxon>
        <taxon>Pichiomycetes</taxon>
        <taxon>Debaryomycetaceae</taxon>
        <taxon>Candida/Lodderomyces clade</taxon>
        <taxon>Lodderomyces</taxon>
    </lineage>
</organism>
<dbReference type="OrthoDB" id="10012212at2759"/>
<dbReference type="EMBL" id="CH981525">
    <property type="protein sequence ID" value="EDK43483.1"/>
    <property type="molecule type" value="Genomic_DNA"/>
</dbReference>
<evidence type="ECO:0000256" key="8">
    <source>
        <dbReference type="SAM" id="Phobius"/>
    </source>
</evidence>
<keyword evidence="10" id="KW-1185">Reference proteome</keyword>
<feature type="compositionally biased region" description="Basic and acidic residues" evidence="7">
    <location>
        <begin position="147"/>
        <end position="166"/>
    </location>
</feature>
<dbReference type="PANTHER" id="PTHR13505">
    <property type="entry name" value="TRANSMEMBRANE PROTEIN 208"/>
    <property type="match status" value="1"/>
</dbReference>
<proteinExistence type="inferred from homology"/>
<evidence type="ECO:0008006" key="11">
    <source>
        <dbReference type="Google" id="ProtNLM"/>
    </source>
</evidence>
<feature type="transmembrane region" description="Helical" evidence="8">
    <location>
        <begin position="115"/>
        <end position="137"/>
    </location>
</feature>
<accession>A5DWC5</accession>
<dbReference type="GO" id="GO:0006624">
    <property type="term" value="P:vacuolar protein processing"/>
    <property type="evidence" value="ECO:0007669"/>
    <property type="project" value="TreeGrafter"/>
</dbReference>
<protein>
    <recommendedName>
        <fullName evidence="11">DUF788-domain-containing protein</fullName>
    </recommendedName>
</protein>
<dbReference type="InParanoid" id="A5DWC5"/>
<feature type="region of interest" description="Disordered" evidence="7">
    <location>
        <begin position="147"/>
        <end position="189"/>
    </location>
</feature>